<sequence length="107" mass="11961">MISWSRSSYVIPVLQEAVVGCADAGMGTLLDVLTHGEWNNEHGFTCQVLFHHMHEIESGHTISVGNDIMCFDLEGQVVNKPDIHGGTLDQNLREAFRCHYLHQTGRT</sequence>
<evidence type="ECO:0000313" key="1">
    <source>
        <dbReference type="Ensembl" id="ENSSFOP00015015299.2"/>
    </source>
</evidence>
<dbReference type="Ensembl" id="ENSSFOT00015015480.2">
    <property type="protein sequence ID" value="ENSSFOP00015015299.2"/>
    <property type="gene ID" value="ENSSFOG00015009850.2"/>
</dbReference>
<evidence type="ECO:0000313" key="2">
    <source>
        <dbReference type="Proteomes" id="UP000694397"/>
    </source>
</evidence>
<proteinExistence type="predicted"/>
<organism evidence="1 2">
    <name type="scientific">Scleropages formosus</name>
    <name type="common">Asian bonytongue</name>
    <name type="synonym">Osteoglossum formosum</name>
    <dbReference type="NCBI Taxonomy" id="113540"/>
    <lineage>
        <taxon>Eukaryota</taxon>
        <taxon>Metazoa</taxon>
        <taxon>Chordata</taxon>
        <taxon>Craniata</taxon>
        <taxon>Vertebrata</taxon>
        <taxon>Euteleostomi</taxon>
        <taxon>Actinopterygii</taxon>
        <taxon>Neopterygii</taxon>
        <taxon>Teleostei</taxon>
        <taxon>Osteoglossocephala</taxon>
        <taxon>Osteoglossomorpha</taxon>
        <taxon>Osteoglossiformes</taxon>
        <taxon>Osteoglossidae</taxon>
        <taxon>Scleropages</taxon>
    </lineage>
</organism>
<accession>A0A8C9RBL4</accession>
<dbReference type="AlphaFoldDB" id="A0A8C9RBL4"/>
<reference evidence="1" key="2">
    <citation type="submission" date="2025-08" db="UniProtKB">
        <authorList>
            <consortium name="Ensembl"/>
        </authorList>
    </citation>
    <scope>IDENTIFICATION</scope>
</reference>
<reference evidence="1" key="3">
    <citation type="submission" date="2025-09" db="UniProtKB">
        <authorList>
            <consortium name="Ensembl"/>
        </authorList>
    </citation>
    <scope>IDENTIFICATION</scope>
</reference>
<name>A0A8C9RBL4_SCLFO</name>
<dbReference type="OrthoDB" id="248233at2759"/>
<keyword evidence="2" id="KW-1185">Reference proteome</keyword>
<protein>
    <submittedName>
        <fullName evidence="1">Uncharacterized protein</fullName>
    </submittedName>
</protein>
<dbReference type="Proteomes" id="UP000694397">
    <property type="component" value="Chromosome 3"/>
</dbReference>
<reference evidence="1 2" key="1">
    <citation type="submission" date="2019-04" db="EMBL/GenBank/DDBJ databases">
        <authorList>
            <consortium name="Wellcome Sanger Institute Data Sharing"/>
        </authorList>
    </citation>
    <scope>NUCLEOTIDE SEQUENCE [LARGE SCALE GENOMIC DNA]</scope>
</reference>